<sequence>DNALVSGSIDLLKRRYLKEDILEIIDFKTGNDRKMDEELRLQVQLYTIVAREALDLNVQKAYVHFLDVEKQQRVEVLTTQQQLDSAMQTIKDAITGITTRRFPRNPRNKKVCKDCDWRKICPKK</sequence>
<proteinExistence type="predicted"/>
<name>X1LLC3_9ZZZZ</name>
<dbReference type="Pfam" id="PF12705">
    <property type="entry name" value="PDDEXK_1"/>
    <property type="match status" value="1"/>
</dbReference>
<gene>
    <name evidence="2" type="ORF">S06H3_33142</name>
</gene>
<feature type="domain" description="PD-(D/E)XK endonuclease-like" evidence="1">
    <location>
        <begin position="5"/>
        <end position="122"/>
    </location>
</feature>
<protein>
    <recommendedName>
        <fullName evidence="1">PD-(D/E)XK endonuclease-like domain-containing protein</fullName>
    </recommendedName>
</protein>
<organism evidence="2">
    <name type="scientific">marine sediment metagenome</name>
    <dbReference type="NCBI Taxonomy" id="412755"/>
    <lineage>
        <taxon>unclassified sequences</taxon>
        <taxon>metagenomes</taxon>
        <taxon>ecological metagenomes</taxon>
    </lineage>
</organism>
<dbReference type="EMBL" id="BARV01019761">
    <property type="protein sequence ID" value="GAI19883.1"/>
    <property type="molecule type" value="Genomic_DNA"/>
</dbReference>
<dbReference type="InterPro" id="IPR011604">
    <property type="entry name" value="PDDEXK-like_dom_sf"/>
</dbReference>
<feature type="non-terminal residue" evidence="2">
    <location>
        <position position="1"/>
    </location>
</feature>
<dbReference type="Gene3D" id="3.90.320.10">
    <property type="match status" value="1"/>
</dbReference>
<comment type="caution">
    <text evidence="2">The sequence shown here is derived from an EMBL/GenBank/DDBJ whole genome shotgun (WGS) entry which is preliminary data.</text>
</comment>
<reference evidence="2" key="1">
    <citation type="journal article" date="2014" name="Front. Microbiol.">
        <title>High frequency of phylogenetically diverse reductive dehalogenase-homologous genes in deep subseafloor sedimentary metagenomes.</title>
        <authorList>
            <person name="Kawai M."/>
            <person name="Futagami T."/>
            <person name="Toyoda A."/>
            <person name="Takaki Y."/>
            <person name="Nishi S."/>
            <person name="Hori S."/>
            <person name="Arai W."/>
            <person name="Tsubouchi T."/>
            <person name="Morono Y."/>
            <person name="Uchiyama I."/>
            <person name="Ito T."/>
            <person name="Fujiyama A."/>
            <person name="Inagaki F."/>
            <person name="Takami H."/>
        </authorList>
    </citation>
    <scope>NUCLEOTIDE SEQUENCE</scope>
    <source>
        <strain evidence="2">Expedition CK06-06</strain>
    </source>
</reference>
<accession>X1LLC3</accession>
<dbReference type="AlphaFoldDB" id="X1LLC3"/>
<evidence type="ECO:0000259" key="1">
    <source>
        <dbReference type="Pfam" id="PF12705"/>
    </source>
</evidence>
<dbReference type="InterPro" id="IPR038726">
    <property type="entry name" value="PDDEXK_AddAB-type"/>
</dbReference>
<evidence type="ECO:0000313" key="2">
    <source>
        <dbReference type="EMBL" id="GAI19883.1"/>
    </source>
</evidence>